<dbReference type="KEGG" id="mez:Mtc_0555"/>
<organism evidence="3 4">
    <name type="scientific">Methanocella conradii (strain DSM 24694 / JCM 17849 / CGMCC 1.5162 / HZ254)</name>
    <dbReference type="NCBI Taxonomy" id="1041930"/>
    <lineage>
        <taxon>Archaea</taxon>
        <taxon>Methanobacteriati</taxon>
        <taxon>Methanobacteriota</taxon>
        <taxon>Stenosarchaea group</taxon>
        <taxon>Methanomicrobia</taxon>
        <taxon>Methanocellales</taxon>
        <taxon>Methanocellaceae</taxon>
        <taxon>Methanocella</taxon>
    </lineage>
</organism>
<gene>
    <name evidence="3" type="ordered locus">Mtc_0555</name>
</gene>
<dbReference type="Gene3D" id="3.40.50.2000">
    <property type="entry name" value="Glycogen Phosphorylase B"/>
    <property type="match status" value="2"/>
</dbReference>
<dbReference type="Proteomes" id="UP000005233">
    <property type="component" value="Chromosome"/>
</dbReference>
<dbReference type="PANTHER" id="PTHR45947:SF3">
    <property type="entry name" value="SULFOQUINOVOSYL TRANSFERASE SQD2"/>
    <property type="match status" value="1"/>
</dbReference>
<reference evidence="3 4" key="1">
    <citation type="journal article" date="2012" name="J. Bacteriol.">
        <title>Complete genome sequence of a thermophilic methanogen, Methanocella conradii HZ254, isolated from Chinese rice field soil.</title>
        <authorList>
            <person name="Lu Z."/>
            <person name="Lu Y."/>
        </authorList>
    </citation>
    <scope>NUCLEOTIDE SEQUENCE [LARGE SCALE GENOMIC DNA]</scope>
    <source>
        <strain evidence="4">DSM 24694 / JCM 17849 / CGMCC 1.5162 / HZ254</strain>
    </source>
</reference>
<evidence type="ECO:0000259" key="2">
    <source>
        <dbReference type="Pfam" id="PF13439"/>
    </source>
</evidence>
<dbReference type="Pfam" id="PF13439">
    <property type="entry name" value="Glyco_transf_4"/>
    <property type="match status" value="1"/>
</dbReference>
<sequence>MIVYTNLFYIFAHDIFSCMRLAFFAWEYPPRLVGGLGTYAQYITRELVKMGHDVTVFTMNTGSLKTHEVLHGVSVHRPLGVDASGILRVIAASELQSWGDQLRFFGSIFTYDMLSCAKMVNRLIKKEKVEFDVACVHDWMGAMALLILKEEMQLPVAFHVHSTEWGRSRGRGSKVVSDIEHRGSIMADRIVTVSYAMKEDLASHGWDAGKVNVVWNGVDPGVYDPSKVDMVEAGVLRERYGASDKKMILFVGRLNWVKGIMNLVQAMPAVLKEYPNAKLVILGTGDEESNIRHLIKRLGLEDDVACRFEFVSEHERILHYAAADLCAFPSLYEPFGIVSLEAMAMEKPIVVGASGVSGLKEQVVNAGPDRTGVHVDGNSPEDIAWGIKETLIDDDRMRRWGKSARRRVLEYFTWEKVARETLGIYEEMARSYGK</sequence>
<evidence type="ECO:0000313" key="4">
    <source>
        <dbReference type="Proteomes" id="UP000005233"/>
    </source>
</evidence>
<dbReference type="CDD" id="cd03801">
    <property type="entry name" value="GT4_PimA-like"/>
    <property type="match status" value="1"/>
</dbReference>
<feature type="domain" description="Glycosyltransferase subfamily 4-like N-terminal" evidence="2">
    <location>
        <begin position="33"/>
        <end position="220"/>
    </location>
</feature>
<dbReference type="GO" id="GO:0016757">
    <property type="term" value="F:glycosyltransferase activity"/>
    <property type="evidence" value="ECO:0007669"/>
    <property type="project" value="InterPro"/>
</dbReference>
<proteinExistence type="predicted"/>
<dbReference type="InterPro" id="IPR028098">
    <property type="entry name" value="Glyco_trans_4-like_N"/>
</dbReference>
<evidence type="ECO:0000313" key="3">
    <source>
        <dbReference type="EMBL" id="AFC99320.1"/>
    </source>
</evidence>
<keyword evidence="4" id="KW-1185">Reference proteome</keyword>
<accession>H8I5K1</accession>
<evidence type="ECO:0000259" key="1">
    <source>
        <dbReference type="Pfam" id="PF00534"/>
    </source>
</evidence>
<dbReference type="EMBL" id="CP003243">
    <property type="protein sequence ID" value="AFC99320.1"/>
    <property type="molecule type" value="Genomic_DNA"/>
</dbReference>
<dbReference type="STRING" id="1041930.Mtc_0555"/>
<dbReference type="SUPFAM" id="SSF53756">
    <property type="entry name" value="UDP-Glycosyltransferase/glycogen phosphorylase"/>
    <property type="match status" value="1"/>
</dbReference>
<dbReference type="PANTHER" id="PTHR45947">
    <property type="entry name" value="SULFOQUINOVOSYL TRANSFERASE SQD2"/>
    <property type="match status" value="1"/>
</dbReference>
<dbReference type="AlphaFoldDB" id="H8I5K1"/>
<feature type="domain" description="Glycosyl transferase family 1" evidence="1">
    <location>
        <begin position="242"/>
        <end position="407"/>
    </location>
</feature>
<dbReference type="eggNOG" id="arCOG01420">
    <property type="taxonomic scope" value="Archaea"/>
</dbReference>
<dbReference type="InterPro" id="IPR050194">
    <property type="entry name" value="Glycosyltransferase_grp1"/>
</dbReference>
<protein>
    <submittedName>
        <fullName evidence="3">Glycosyltransferase</fullName>
    </submittedName>
</protein>
<dbReference type="HOGENOM" id="CLU_009583_2_3_2"/>
<dbReference type="Pfam" id="PF00534">
    <property type="entry name" value="Glycos_transf_1"/>
    <property type="match status" value="1"/>
</dbReference>
<name>H8I5K1_METCZ</name>
<dbReference type="InterPro" id="IPR001296">
    <property type="entry name" value="Glyco_trans_1"/>
</dbReference>